<keyword evidence="3" id="KW-0378">Hydrolase</keyword>
<feature type="compositionally biased region" description="Basic and acidic residues" evidence="2">
    <location>
        <begin position="826"/>
        <end position="835"/>
    </location>
</feature>
<feature type="region of interest" description="Disordered" evidence="2">
    <location>
        <begin position="823"/>
        <end position="934"/>
    </location>
</feature>
<evidence type="ECO:0000256" key="2">
    <source>
        <dbReference type="SAM" id="MobiDB-lite"/>
    </source>
</evidence>
<dbReference type="GO" id="GO:0006508">
    <property type="term" value="P:proteolysis"/>
    <property type="evidence" value="ECO:0007669"/>
    <property type="project" value="UniProtKB-KW"/>
</dbReference>
<protein>
    <submittedName>
        <fullName evidence="3">Putative RNAP associated protein fused to zincin protease</fullName>
    </submittedName>
</protein>
<name>A0A7M1RXD1_9CAUD</name>
<keyword evidence="4" id="KW-1185">Reference proteome</keyword>
<proteinExistence type="predicted"/>
<reference evidence="3 4" key="1">
    <citation type="submission" date="2020-07" db="EMBL/GenBank/DDBJ databases">
        <title>Taxonomic proposal: Crassvirales, a new order of highly abundant and diverse bacterial viruses.</title>
        <authorList>
            <person name="Shkoporov A.N."/>
            <person name="Stockdale S.R."/>
            <person name="Guerin E."/>
            <person name="Ross R.P."/>
            <person name="Hill C."/>
        </authorList>
    </citation>
    <scope>NUCLEOTIDE SEQUENCE [LARGE SCALE GENOMIC DNA]</scope>
</reference>
<feature type="compositionally biased region" description="Polar residues" evidence="2">
    <location>
        <begin position="912"/>
        <end position="922"/>
    </location>
</feature>
<evidence type="ECO:0000256" key="1">
    <source>
        <dbReference type="SAM" id="Coils"/>
    </source>
</evidence>
<feature type="region of interest" description="Disordered" evidence="2">
    <location>
        <begin position="1901"/>
        <end position="1928"/>
    </location>
</feature>
<accession>A0A7M1RXD1</accession>
<dbReference type="RefSeq" id="YP_010111235.1">
    <property type="nucleotide sequence ID" value="NC_055879.1"/>
</dbReference>
<dbReference type="EMBL" id="MT774386">
    <property type="protein sequence ID" value="QOR59077.1"/>
    <property type="molecule type" value="Genomic_DNA"/>
</dbReference>
<evidence type="ECO:0000313" key="3">
    <source>
        <dbReference type="EMBL" id="QOR59077.1"/>
    </source>
</evidence>
<feature type="compositionally biased region" description="Low complexity" evidence="2">
    <location>
        <begin position="881"/>
        <end position="911"/>
    </location>
</feature>
<feature type="coiled-coil region" evidence="1">
    <location>
        <begin position="665"/>
        <end position="692"/>
    </location>
</feature>
<feature type="region of interest" description="Disordered" evidence="2">
    <location>
        <begin position="9"/>
        <end position="32"/>
    </location>
</feature>
<feature type="compositionally biased region" description="Acidic residues" evidence="2">
    <location>
        <begin position="836"/>
        <end position="851"/>
    </location>
</feature>
<sequence length="1988" mass="223810">MDVLKFLREGNKVPNPEYNPKTKKGATQPPFFVNTDPDADAKNRLLSVIAEGRSYRNAPINLHPDEYAPYNVFVNNIDTQEELDKERAVNQSEFMQAINSGGRTLNQLTVGTVLGAADLASVIVDAMDKDGFNYERPQVVQAISDFKDAIDKRMPIYRENPNAAFDVTDVAWWGEMIPSIVTSVSLAVPGYGVSKAASMFGKIPTLNRMITKAANILKLTQKTRDIISTGASMTTNGATMRLLENYQEAVQTKDDAKQFANQQLASMNDEQRATFIKNNPQYADKSDEEIAEDIATNAAGETFVTDWLNLGFDIAQLYGLRNLVKSSLVLSKSSKLRNLNNKAAKQFGMTADEIAASNAASLTKLEKARTLVNNLGYDILHGARNEWTEGVEEAINYIAQNKGMELAKLAFDKNTDTKTLGDYLSDAHMWESAFWGVLGGVAFTGVAGKAGEIYNRKFNKEFVAGEKQREQEITNRALLAQQYQEQMSAINNNKNPFNVDKKGEATEIQSESEKELLKDIARKNYTSALAINAINTGNMDFLETYIDSDELRTGYAKKFGLSNEEATKFQQQVKNDIKQTKDLYLNSVNKALKFGASMNVAQIIAKQHIDANNTNEYNKQINQYAENLFNEKVASNQNINPEYFVAIENLAYANKLTTLRNHKSLLQASEQNDDVRNMIEQIDNEISYLENNAPAGYDFNDKENEAKAKEFRDKYSEEYNITYNKYRTNINTKLDRANARDTDADFKKQVNHYMNVFDKSRRKIINNALEEYGQLYDKYGDNINDENAIEDADKKKLDTLKKVFVSSDISDSRINNFINNRKKKKETADEYRETADDIVEENIGEETDADAAVDNTTKEEEKDKTEPNQSSTGGLKEAINEAAETTETAGTAAATEQPPTAQATAEPAGTEVSTDNGTSQGTPPVEDKTDEPTTSQKVWDDFAVNDFALEWIGVNIPDILTENAETIMAYYDKYVHDAIANGIDKETADVVWYSIMNGLYGDELSYDNQGTRNSAIDDNDKTMLRAAMLAIMNRRIGNRGNIENVIKRFVETANENGITYGVDIDGKTYFNIEDLVSYIYNMSKVDVITQYLFDEITNYIVSDDNTKYIATDDESMTRLNREAKANRIKRHAEIRANWLVTNPFNNINVDGIDTNEEQYVNITQLQPGEELIGKASNGRIYIGRKNGATIGYIGIPRYDENTGMLSHVNRGWKYDIIVDSNAGVQCKFKDYVLDVINNKKDVVAKSVKLNQLIYQLNSRGEDVRNNEEVKRLIKEILPLIDSKELAIYNKKDDDAVFDLVKHFTDIVGVAIMHPDDITGNVNNWFDKIAGSFVQTYEFARNKTKGTFRVADVSKGNIVLKDIADNDIREVFDGYNEDKVKLATVTSAAGIQINDENDLRINREFVKSNLVGTSFFAIMDGHGGYDIAQIAKPRFEQLQNKEAKEIRAALQKEVFDIVQDWIENNPKVDDVMERLNQLMGKSGMFEGIKANKTNNGNIMIGFTTRNDGNTSIKNNNIFHGLIILNEANGTRGRNVSYNTDINLIRNRSSQAGATAPSYKYSSRIDLIRTNREFINCIDSLCDNANINIPFAFAKDKTFNTIDGKYIRRENNKTIIEVGGYKKEYDSYQQFLVENGLIKTKLDKDKNGANYTKNKYVGVNIRFDVATPVTTQKQTIDLNSKFDSDELVSRLNQNTTVADSFRAIFAGNEVALNKLNALDNIGIIPKFINVQSKLTDEAGNEVYAQYNPATNEIDINANQFNKQSYSWALRRIIHENLHQQLNNVYSRKDALDKLEVIYNAYEKYVRENHPNEDAYTRFLNIRADKVLALEEFVVESLTNPLLIRQLNEINTDGAVLKNKTDKSLLRKLLEVIMDIIGINVNKGSLLEQELDILNDIAAKDDSDTATMRPPVEDKIGRVTSPEPLANDDFTDIDNTDFSDTDFEFTDAPFSAVSEDYMADNINDFINGLPVSLQADTRRMLDDGSLTMYCE</sequence>
<evidence type="ECO:0000313" key="4">
    <source>
        <dbReference type="Proteomes" id="UP000593772"/>
    </source>
</evidence>
<dbReference type="InterPro" id="IPR036457">
    <property type="entry name" value="PPM-type-like_dom_sf"/>
</dbReference>
<feature type="compositionally biased region" description="Basic and acidic residues" evidence="2">
    <location>
        <begin position="856"/>
        <end position="866"/>
    </location>
</feature>
<dbReference type="GO" id="GO:0008233">
    <property type="term" value="F:peptidase activity"/>
    <property type="evidence" value="ECO:0007669"/>
    <property type="project" value="UniProtKB-KW"/>
</dbReference>
<dbReference type="Proteomes" id="UP000593772">
    <property type="component" value="Segment"/>
</dbReference>
<keyword evidence="1" id="KW-0175">Coiled coil</keyword>
<keyword evidence="3" id="KW-0645">Protease</keyword>
<dbReference type="Gene3D" id="3.60.40.10">
    <property type="entry name" value="PPM-type phosphatase domain"/>
    <property type="match status" value="1"/>
</dbReference>
<dbReference type="GeneID" id="65129570"/>
<dbReference type="KEGG" id="vg:65129570"/>
<organism evidence="3 4">
    <name type="scientific">uncultured phage cr110_1</name>
    <dbReference type="NCBI Taxonomy" id="2772070"/>
    <lineage>
        <taxon>Viruses</taxon>
        <taxon>Duplodnaviria</taxon>
        <taxon>Heunggongvirae</taxon>
        <taxon>Uroviricota</taxon>
        <taxon>Caudoviricetes</taxon>
        <taxon>Crassvirales</taxon>
        <taxon>Intestiviridae</taxon>
        <taxon>Crudevirinae</taxon>
        <taxon>Delmidovirus</taxon>
        <taxon>Delmidovirus intestinihominis</taxon>
    </lineage>
</organism>